<sequence>MVRRCSLTLSLAALLLQLLIMALFLALRNSQRRDYGQRFRMDFEGHLFSPVPSSEESQREFCVGSDLRLGGCKDEREEWVFTQGSGLVHVESAQCLTREPGSRLSLRSCDNRPEQYWWYQLEGHAPPV</sequence>
<protein>
    <submittedName>
        <fullName evidence="1">Uncharacterized protein</fullName>
    </submittedName>
</protein>
<dbReference type="AlphaFoldDB" id="A0A6A4WGT0"/>
<proteinExistence type="predicted"/>
<dbReference type="EMBL" id="VIIS01000710">
    <property type="protein sequence ID" value="KAF0305935.1"/>
    <property type="molecule type" value="Genomic_DNA"/>
</dbReference>
<accession>A0A6A4WGT0</accession>
<reference evidence="1 2" key="1">
    <citation type="submission" date="2019-07" db="EMBL/GenBank/DDBJ databases">
        <title>Draft genome assembly of a fouling barnacle, Amphibalanus amphitrite (Darwin, 1854): The first reference genome for Thecostraca.</title>
        <authorList>
            <person name="Kim W."/>
        </authorList>
    </citation>
    <scope>NUCLEOTIDE SEQUENCE [LARGE SCALE GENOMIC DNA]</scope>
    <source>
        <strain evidence="1">SNU_AA5</strain>
        <tissue evidence="1">Soma without cirri and trophi</tissue>
    </source>
</reference>
<dbReference type="Gene3D" id="2.80.10.50">
    <property type="match status" value="1"/>
</dbReference>
<organism evidence="1 2">
    <name type="scientific">Amphibalanus amphitrite</name>
    <name type="common">Striped barnacle</name>
    <name type="synonym">Balanus amphitrite</name>
    <dbReference type="NCBI Taxonomy" id="1232801"/>
    <lineage>
        <taxon>Eukaryota</taxon>
        <taxon>Metazoa</taxon>
        <taxon>Ecdysozoa</taxon>
        <taxon>Arthropoda</taxon>
        <taxon>Crustacea</taxon>
        <taxon>Multicrustacea</taxon>
        <taxon>Cirripedia</taxon>
        <taxon>Thoracica</taxon>
        <taxon>Thoracicalcarea</taxon>
        <taxon>Balanomorpha</taxon>
        <taxon>Balanoidea</taxon>
        <taxon>Balanidae</taxon>
        <taxon>Amphibalaninae</taxon>
        <taxon>Amphibalanus</taxon>
    </lineage>
</organism>
<gene>
    <name evidence="1" type="ORF">FJT64_022490</name>
</gene>
<dbReference type="Proteomes" id="UP000440578">
    <property type="component" value="Unassembled WGS sequence"/>
</dbReference>
<dbReference type="PROSITE" id="PS50231">
    <property type="entry name" value="RICIN_B_LECTIN"/>
    <property type="match status" value="1"/>
</dbReference>
<dbReference type="SUPFAM" id="SSF50370">
    <property type="entry name" value="Ricin B-like lectins"/>
    <property type="match status" value="1"/>
</dbReference>
<dbReference type="InterPro" id="IPR035992">
    <property type="entry name" value="Ricin_B-like_lectins"/>
</dbReference>
<comment type="caution">
    <text evidence="1">The sequence shown here is derived from an EMBL/GenBank/DDBJ whole genome shotgun (WGS) entry which is preliminary data.</text>
</comment>
<keyword evidence="2" id="KW-1185">Reference proteome</keyword>
<dbReference type="OrthoDB" id="6396252at2759"/>
<name>A0A6A4WGT0_AMPAM</name>
<evidence type="ECO:0000313" key="1">
    <source>
        <dbReference type="EMBL" id="KAF0305935.1"/>
    </source>
</evidence>
<evidence type="ECO:0000313" key="2">
    <source>
        <dbReference type="Proteomes" id="UP000440578"/>
    </source>
</evidence>